<sequence>MEGNWKFQLRVIMSARLAAELRGDPSCAAHAALHDVLRQHGASMMCVYDSFAEYVDEAERVGPEHYPLYEWTRDTIDNPEKKAKYLETFTVYVGDEAVYDRQVADSLQTALSVLVDRSEIKDIARVDTNPASRQPPATRH</sequence>
<dbReference type="OrthoDB" id="8636230at2"/>
<comment type="caution">
    <text evidence="1">The sequence shown here is derived from an EMBL/GenBank/DDBJ whole genome shotgun (WGS) entry which is preliminary data.</text>
</comment>
<reference evidence="1 2" key="1">
    <citation type="submission" date="2019-03" db="EMBL/GenBank/DDBJ databases">
        <title>Genomic Encyclopedia of Type Strains, Phase III (KMG-III): the genomes of soil and plant-associated and newly described type strains.</title>
        <authorList>
            <person name="Whitman W."/>
        </authorList>
    </citation>
    <scope>NUCLEOTIDE SEQUENCE [LARGE SCALE GENOMIC DNA]</scope>
    <source>
        <strain evidence="1 2">LMG 29544</strain>
    </source>
</reference>
<evidence type="ECO:0000313" key="1">
    <source>
        <dbReference type="EMBL" id="TDY38789.1"/>
    </source>
</evidence>
<accession>A0A4R8L9P0</accession>
<proteinExistence type="predicted"/>
<gene>
    <name evidence="1" type="ORF">BX592_13015</name>
</gene>
<dbReference type="EMBL" id="SORE01000030">
    <property type="protein sequence ID" value="TDY38789.1"/>
    <property type="molecule type" value="Genomic_DNA"/>
</dbReference>
<evidence type="ECO:0000313" key="2">
    <source>
        <dbReference type="Proteomes" id="UP000295509"/>
    </source>
</evidence>
<keyword evidence="2" id="KW-1185">Reference proteome</keyword>
<dbReference type="AlphaFoldDB" id="A0A4R8L9P0"/>
<organism evidence="1 2">
    <name type="scientific">Paraburkholderia rhizosphaerae</name>
    <dbReference type="NCBI Taxonomy" id="480658"/>
    <lineage>
        <taxon>Bacteria</taxon>
        <taxon>Pseudomonadati</taxon>
        <taxon>Pseudomonadota</taxon>
        <taxon>Betaproteobacteria</taxon>
        <taxon>Burkholderiales</taxon>
        <taxon>Burkholderiaceae</taxon>
        <taxon>Paraburkholderia</taxon>
    </lineage>
</organism>
<name>A0A4R8L9P0_9BURK</name>
<protein>
    <submittedName>
        <fullName evidence="1">Uncharacterized protein</fullName>
    </submittedName>
</protein>
<dbReference type="Proteomes" id="UP000295509">
    <property type="component" value="Unassembled WGS sequence"/>
</dbReference>